<dbReference type="RefSeq" id="WP_021166247.1">
    <property type="nucleotide sequence ID" value="NZ_AZSI01000017.1"/>
</dbReference>
<sequence>MTVESLLKVIEEGMTVILKTEKNRIIVQFECGNDIEAFSCGFLYRKIKIIKIKNGSELIAVLEDTKND</sequence>
<dbReference type="EMBL" id="AZSI01000017">
    <property type="protein sequence ID" value="KEY62924.1"/>
    <property type="molecule type" value="Genomic_DNA"/>
</dbReference>
<proteinExistence type="predicted"/>
<evidence type="ECO:0000313" key="1">
    <source>
        <dbReference type="EMBL" id="KEY62924.1"/>
    </source>
</evidence>
<dbReference type="InterPro" id="IPR009503">
    <property type="entry name" value="DUF1125"/>
</dbReference>
<dbReference type="Pfam" id="PF06563">
    <property type="entry name" value="DUF1125"/>
    <property type="match status" value="1"/>
</dbReference>
<evidence type="ECO:0000313" key="2">
    <source>
        <dbReference type="Proteomes" id="UP000028401"/>
    </source>
</evidence>
<dbReference type="PATRIC" id="fig|1415168.3.peg.877"/>
<name>A0A084AC95_LACLC</name>
<accession>A0A084AC95</accession>
<protein>
    <submittedName>
        <fullName evidence="1">Putative prophage protein</fullName>
    </submittedName>
</protein>
<dbReference type="Proteomes" id="UP000028401">
    <property type="component" value="Unassembled WGS sequence"/>
</dbReference>
<dbReference type="AlphaFoldDB" id="A0A084AC95"/>
<organism evidence="1 2">
    <name type="scientific">Lactococcus cremoris subsp. cremoris GE214</name>
    <dbReference type="NCBI Taxonomy" id="1415168"/>
    <lineage>
        <taxon>Bacteria</taxon>
        <taxon>Bacillati</taxon>
        <taxon>Bacillota</taxon>
        <taxon>Bacilli</taxon>
        <taxon>Lactobacillales</taxon>
        <taxon>Streptococcaceae</taxon>
        <taxon>Lactococcus</taxon>
        <taxon>Lactococcus cremoris subsp. cremoris</taxon>
    </lineage>
</organism>
<gene>
    <name evidence="1" type="ORF">U725_00822</name>
</gene>
<reference evidence="1 2" key="1">
    <citation type="submission" date="2014-06" db="EMBL/GenBank/DDBJ databases">
        <title>Draft genome sequence of the putrescine producing strain Lactococcus lactis subsp cremoris GE214.</title>
        <authorList>
            <person name="Ladero V."/>
            <person name="Linares D.M."/>
            <person name="del Rio B."/>
            <person name="Mayo B."/>
            <person name="Martin M.C."/>
            <person name="Fernandez M."/>
            <person name="Alvarez M.A."/>
        </authorList>
    </citation>
    <scope>NUCLEOTIDE SEQUENCE [LARGE SCALE GENOMIC DNA]</scope>
    <source>
        <strain evidence="1 2">GE214</strain>
    </source>
</reference>
<comment type="caution">
    <text evidence="1">The sequence shown here is derived from an EMBL/GenBank/DDBJ whole genome shotgun (WGS) entry which is preliminary data.</text>
</comment>